<reference evidence="1" key="1">
    <citation type="submission" date="2021-06" db="EMBL/GenBank/DDBJ databases">
        <authorList>
            <person name="Kallberg Y."/>
            <person name="Tangrot J."/>
            <person name="Rosling A."/>
        </authorList>
    </citation>
    <scope>NUCLEOTIDE SEQUENCE</scope>
    <source>
        <strain evidence="1">AZ414A</strain>
    </source>
</reference>
<comment type="caution">
    <text evidence="1">The sequence shown here is derived from an EMBL/GenBank/DDBJ whole genome shotgun (WGS) entry which is preliminary data.</text>
</comment>
<dbReference type="Proteomes" id="UP000789706">
    <property type="component" value="Unassembled WGS sequence"/>
</dbReference>
<dbReference type="EMBL" id="CAJVPK010000617">
    <property type="protein sequence ID" value="CAG8532446.1"/>
    <property type="molecule type" value="Genomic_DNA"/>
</dbReference>
<dbReference type="OrthoDB" id="2431218at2759"/>
<organism evidence="1 2">
    <name type="scientific">Diversispora eburnea</name>
    <dbReference type="NCBI Taxonomy" id="1213867"/>
    <lineage>
        <taxon>Eukaryota</taxon>
        <taxon>Fungi</taxon>
        <taxon>Fungi incertae sedis</taxon>
        <taxon>Mucoromycota</taxon>
        <taxon>Glomeromycotina</taxon>
        <taxon>Glomeromycetes</taxon>
        <taxon>Diversisporales</taxon>
        <taxon>Diversisporaceae</taxon>
        <taxon>Diversispora</taxon>
    </lineage>
</organism>
<dbReference type="AlphaFoldDB" id="A0A9N9AKT9"/>
<sequence>MHRQICEVAVGDNNVGYVGYRCLKWMRKEYTHAVIGIKISSPRANIQKPVTETTTQRWDFGNIKKDAENPSDNPAECNVPGIPAFQIIIPINEVFLESARFNLTLIPATNSIKILTINMS</sequence>
<name>A0A9N9AKT9_9GLOM</name>
<protein>
    <submittedName>
        <fullName evidence="1">5628_t:CDS:1</fullName>
    </submittedName>
</protein>
<accession>A0A9N9AKT9</accession>
<keyword evidence="2" id="KW-1185">Reference proteome</keyword>
<gene>
    <name evidence="1" type="ORF">DEBURN_LOCUS6208</name>
</gene>
<evidence type="ECO:0000313" key="2">
    <source>
        <dbReference type="Proteomes" id="UP000789706"/>
    </source>
</evidence>
<evidence type="ECO:0000313" key="1">
    <source>
        <dbReference type="EMBL" id="CAG8532446.1"/>
    </source>
</evidence>
<proteinExistence type="predicted"/>